<feature type="region of interest" description="Disordered" evidence="8">
    <location>
        <begin position="829"/>
        <end position="936"/>
    </location>
</feature>
<evidence type="ECO:0000313" key="10">
    <source>
        <dbReference type="EMBL" id="KAK9916917.1"/>
    </source>
</evidence>
<dbReference type="PROSITE" id="PS50235">
    <property type="entry name" value="USP_3"/>
    <property type="match status" value="1"/>
</dbReference>
<evidence type="ECO:0000256" key="4">
    <source>
        <dbReference type="ARBA" id="ARBA00022786"/>
    </source>
</evidence>
<feature type="compositionally biased region" description="Gly residues" evidence="8">
    <location>
        <begin position="885"/>
        <end position="914"/>
    </location>
</feature>
<keyword evidence="4 7" id="KW-0833">Ubl conjugation pathway</keyword>
<dbReference type="Gene3D" id="3.90.70.10">
    <property type="entry name" value="Cysteine proteinases"/>
    <property type="match status" value="1"/>
</dbReference>
<feature type="region of interest" description="Disordered" evidence="8">
    <location>
        <begin position="398"/>
        <end position="456"/>
    </location>
</feature>
<organism evidence="10 11">
    <name type="scientific">Coccomyxa subellipsoidea</name>
    <dbReference type="NCBI Taxonomy" id="248742"/>
    <lineage>
        <taxon>Eukaryota</taxon>
        <taxon>Viridiplantae</taxon>
        <taxon>Chlorophyta</taxon>
        <taxon>core chlorophytes</taxon>
        <taxon>Trebouxiophyceae</taxon>
        <taxon>Trebouxiophyceae incertae sedis</taxon>
        <taxon>Coccomyxaceae</taxon>
        <taxon>Coccomyxa</taxon>
    </lineage>
</organism>
<proteinExistence type="inferred from homology"/>
<feature type="compositionally biased region" description="Low complexity" evidence="8">
    <location>
        <begin position="620"/>
        <end position="633"/>
    </location>
</feature>
<dbReference type="InterPro" id="IPR038765">
    <property type="entry name" value="Papain-like_cys_pep_sf"/>
</dbReference>
<comment type="function">
    <text evidence="7">Recognizes and hydrolyzes the peptide bond at the C-terminal Gly of ubiquitin. Involved in the processing of poly-ubiquitin precursors as well as that of ubiquitinated proteins.</text>
</comment>
<dbReference type="Pfam" id="PF00443">
    <property type="entry name" value="UCH"/>
    <property type="match status" value="1"/>
</dbReference>
<evidence type="ECO:0000259" key="9">
    <source>
        <dbReference type="PROSITE" id="PS50235"/>
    </source>
</evidence>
<comment type="similarity">
    <text evidence="2 7">Belongs to the peptidase C19 family.</text>
</comment>
<name>A0ABR2YZ36_9CHLO</name>
<dbReference type="CDD" id="cd02661">
    <property type="entry name" value="Peptidase_C19E"/>
    <property type="match status" value="1"/>
</dbReference>
<evidence type="ECO:0000256" key="3">
    <source>
        <dbReference type="ARBA" id="ARBA00022670"/>
    </source>
</evidence>
<feature type="compositionally biased region" description="Low complexity" evidence="8">
    <location>
        <begin position="700"/>
        <end position="747"/>
    </location>
</feature>
<evidence type="ECO:0000256" key="7">
    <source>
        <dbReference type="RuleBase" id="RU366025"/>
    </source>
</evidence>
<keyword evidence="11" id="KW-1185">Reference proteome</keyword>
<feature type="compositionally biased region" description="Polar residues" evidence="8">
    <location>
        <begin position="761"/>
        <end position="770"/>
    </location>
</feature>
<dbReference type="SUPFAM" id="SSF54001">
    <property type="entry name" value="Cysteine proteinases"/>
    <property type="match status" value="1"/>
</dbReference>
<feature type="compositionally biased region" description="Polar residues" evidence="8">
    <location>
        <begin position="871"/>
        <end position="880"/>
    </location>
</feature>
<keyword evidence="6 7" id="KW-0788">Thiol protease</keyword>
<comment type="catalytic activity">
    <reaction evidence="1 7">
        <text>Thiol-dependent hydrolysis of ester, thioester, amide, peptide and isopeptide bonds formed by the C-terminal Gly of ubiquitin (a 76-residue protein attached to proteins as an intracellular targeting signal).</text>
        <dbReference type="EC" id="3.4.19.12"/>
    </reaction>
</comment>
<dbReference type="PROSITE" id="PS00973">
    <property type="entry name" value="USP_2"/>
    <property type="match status" value="1"/>
</dbReference>
<dbReference type="PROSITE" id="PS00972">
    <property type="entry name" value="USP_1"/>
    <property type="match status" value="1"/>
</dbReference>
<dbReference type="InterPro" id="IPR050164">
    <property type="entry name" value="Peptidase_C19"/>
</dbReference>
<feature type="compositionally biased region" description="Gly residues" evidence="8">
    <location>
        <begin position="922"/>
        <end position="936"/>
    </location>
</feature>
<comment type="caution">
    <text evidence="10">The sequence shown here is derived from an EMBL/GenBank/DDBJ whole genome shotgun (WGS) entry which is preliminary data.</text>
</comment>
<dbReference type="EMBL" id="JALJOT010000003">
    <property type="protein sequence ID" value="KAK9916917.1"/>
    <property type="molecule type" value="Genomic_DNA"/>
</dbReference>
<dbReference type="PANTHER" id="PTHR24006:SF758">
    <property type="entry name" value="UBIQUITIN CARBOXYL-TERMINAL HYDROLASE 36"/>
    <property type="match status" value="1"/>
</dbReference>
<evidence type="ECO:0000256" key="6">
    <source>
        <dbReference type="ARBA" id="ARBA00022807"/>
    </source>
</evidence>
<dbReference type="InterPro" id="IPR018200">
    <property type="entry name" value="USP_CS"/>
</dbReference>
<dbReference type="EC" id="3.4.19.12" evidence="7"/>
<evidence type="ECO:0000256" key="8">
    <source>
        <dbReference type="SAM" id="MobiDB-lite"/>
    </source>
</evidence>
<keyword evidence="3 7" id="KW-0645">Protease</keyword>
<feature type="domain" description="USP" evidence="9">
    <location>
        <begin position="93"/>
        <end position="394"/>
    </location>
</feature>
<feature type="region of interest" description="Disordered" evidence="8">
    <location>
        <begin position="620"/>
        <end position="794"/>
    </location>
</feature>
<evidence type="ECO:0000256" key="5">
    <source>
        <dbReference type="ARBA" id="ARBA00022801"/>
    </source>
</evidence>
<reference evidence="10 11" key="1">
    <citation type="journal article" date="2024" name="Nat. Commun.">
        <title>Phylogenomics reveals the evolutionary origins of lichenization in chlorophyte algae.</title>
        <authorList>
            <person name="Puginier C."/>
            <person name="Libourel C."/>
            <person name="Otte J."/>
            <person name="Skaloud P."/>
            <person name="Haon M."/>
            <person name="Grisel S."/>
            <person name="Petersen M."/>
            <person name="Berrin J.G."/>
            <person name="Delaux P.M."/>
            <person name="Dal Grande F."/>
            <person name="Keller J."/>
        </authorList>
    </citation>
    <scope>NUCLEOTIDE SEQUENCE [LARGE SCALE GENOMIC DNA]</scope>
    <source>
        <strain evidence="10 11">SAG 216-7</strain>
    </source>
</reference>
<accession>A0ABR2YZ36</accession>
<dbReference type="PANTHER" id="PTHR24006">
    <property type="entry name" value="UBIQUITIN CARBOXYL-TERMINAL HYDROLASE"/>
    <property type="match status" value="1"/>
</dbReference>
<dbReference type="InterPro" id="IPR028889">
    <property type="entry name" value="USP"/>
</dbReference>
<feature type="compositionally biased region" description="Polar residues" evidence="8">
    <location>
        <begin position="680"/>
        <end position="692"/>
    </location>
</feature>
<dbReference type="InterPro" id="IPR001394">
    <property type="entry name" value="Peptidase_C19_UCH"/>
</dbReference>
<evidence type="ECO:0000313" key="11">
    <source>
        <dbReference type="Proteomes" id="UP001491310"/>
    </source>
</evidence>
<keyword evidence="5 7" id="KW-0378">Hydrolase</keyword>
<dbReference type="Proteomes" id="UP001491310">
    <property type="component" value="Unassembled WGS sequence"/>
</dbReference>
<sequence>MGGAGGIAALHTAGRTVQLQRISFVPAQHPDTAPLPEGVDIIYLGGSTKVSPDMTASVEPRKSEIGRRKSEIKELFRQEDIRLNWTSVRRTGAGLENLGNTCFLNSVLQCLTHTPPLAEVLLNARPLGSASEWDALRLTQQHVARALHNRSRVISPRPHANGLRRVCRSFRRGRQEDAHEYLVALLDAMHEAALAGLNPKPPREVAETSLIYRIFAGQSRSQVKCCECGYESNTMESFMDICLDISRAPSLTMALERYTKPEMLDRENKYKCPKQGRLVRARKTITIERAPNVLVFQLKRFEYSMYGSKIGKKVDFDTHLDMAPYMSNRRAGPQMYELFGVLVHAGHSVHSGHYFCFVRAPNGLWHRMDDVQVSQVSERVVLGQKAYILFYIKSPVNGRSASAPPPPRSDVAQATASQADVPVRACNSVPQPRRPASAAPVSDEKGSERPSVKRKLSSAFPALDAAAQERMAAAKEAGTPQAPQVKHKGVLHKMEKGAMSAPAEGKRGGVKSEDADVDIEKGSHAEASVSPFASFKVEEVKPVLAGLVDGVKPSSSVKLRPRPSLVLPLKTALGVAGSPGGRSWKRRQELVSLHSSALQRKLSSTASLDGLSCHSAGRATRAAASKMRPAAAADRGHLPNGVPSLRPPGSTLAGSTSGADSEEAAGAPPARSPKQRRLSRQQQEVETGNNNAALPKPDLSGVACVGAAASAASQEKQEKGSVQQQQGSKSSRQESSAAGTSDSDSAGEMPTARNNDLFGLGSQQQLTPVSQPEEAPVAAVGNGPGKGAAVHTSTDPAEVRAFLQGSAGASGLNVSKWDTADEELVKRAEVFSRKSAPKRGRPRDEWDTDYDRGKQKKVRNRAPDEWKGGNEFQQFSNIQQHRGGRGGGSRGGGGGRGKQQGSWGRGGGRGGGRGRSFHRGGGRSGGRGRGGGQGRH</sequence>
<gene>
    <name evidence="10" type="ORF">WJX75_008782</name>
</gene>
<feature type="compositionally biased region" description="Basic and acidic residues" evidence="8">
    <location>
        <begin position="442"/>
        <end position="451"/>
    </location>
</feature>
<protein>
    <recommendedName>
        <fullName evidence="7">Ubiquitin carboxyl-terminal hydrolase</fullName>
        <ecNumber evidence="7">3.4.19.12</ecNumber>
    </recommendedName>
</protein>
<evidence type="ECO:0000256" key="1">
    <source>
        <dbReference type="ARBA" id="ARBA00000707"/>
    </source>
</evidence>
<evidence type="ECO:0000256" key="2">
    <source>
        <dbReference type="ARBA" id="ARBA00009085"/>
    </source>
</evidence>
<feature type="compositionally biased region" description="Basic and acidic residues" evidence="8">
    <location>
        <begin position="842"/>
        <end position="853"/>
    </location>
</feature>